<dbReference type="OrthoDB" id="9805856at2"/>
<feature type="transmembrane region" description="Helical" evidence="2">
    <location>
        <begin position="146"/>
        <end position="169"/>
    </location>
</feature>
<dbReference type="SMART" id="SM00530">
    <property type="entry name" value="HTH_XRE"/>
    <property type="match status" value="1"/>
</dbReference>
<keyword evidence="2" id="KW-1133">Transmembrane helix</keyword>
<keyword evidence="2" id="KW-0472">Membrane</keyword>
<comment type="caution">
    <text evidence="4">The sequence shown here is derived from an EMBL/GenBank/DDBJ whole genome shotgun (WGS) entry which is preliminary data.</text>
</comment>
<dbReference type="EMBL" id="AZCX01000003">
    <property type="protein sequence ID" value="KRK48590.1"/>
    <property type="molecule type" value="Genomic_DNA"/>
</dbReference>
<keyword evidence="1 4" id="KW-0238">DNA-binding</keyword>
<protein>
    <submittedName>
        <fullName evidence="4">DNA-binding helix-turn-helix protein</fullName>
    </submittedName>
</protein>
<feature type="transmembrane region" description="Helical" evidence="2">
    <location>
        <begin position="115"/>
        <end position="134"/>
    </location>
</feature>
<feature type="transmembrane region" description="Helical" evidence="2">
    <location>
        <begin position="189"/>
        <end position="209"/>
    </location>
</feature>
<dbReference type="GO" id="GO:0003677">
    <property type="term" value="F:DNA binding"/>
    <property type="evidence" value="ECO:0007669"/>
    <property type="project" value="UniProtKB-KW"/>
</dbReference>
<dbReference type="CDD" id="cd00093">
    <property type="entry name" value="HTH_XRE"/>
    <property type="match status" value="1"/>
</dbReference>
<dbReference type="PANTHER" id="PTHR46558">
    <property type="entry name" value="TRACRIPTIONAL REGULATORY PROTEIN-RELATED-RELATED"/>
    <property type="match status" value="1"/>
</dbReference>
<dbReference type="Gene3D" id="1.10.260.40">
    <property type="entry name" value="lambda repressor-like DNA-binding domains"/>
    <property type="match status" value="1"/>
</dbReference>
<gene>
    <name evidence="4" type="ORF">FC96_GL001703</name>
</gene>
<dbReference type="InterPro" id="IPR001387">
    <property type="entry name" value="Cro/C1-type_HTH"/>
</dbReference>
<evidence type="ECO:0000313" key="5">
    <source>
        <dbReference type="Proteomes" id="UP000050911"/>
    </source>
</evidence>
<evidence type="ECO:0000259" key="3">
    <source>
        <dbReference type="PROSITE" id="PS50943"/>
    </source>
</evidence>
<dbReference type="PROSITE" id="PS50943">
    <property type="entry name" value="HTH_CROC1"/>
    <property type="match status" value="1"/>
</dbReference>
<feature type="domain" description="HTH cro/C1-type" evidence="3">
    <location>
        <begin position="15"/>
        <end position="69"/>
    </location>
</feature>
<dbReference type="Proteomes" id="UP000050911">
    <property type="component" value="Unassembled WGS sequence"/>
</dbReference>
<evidence type="ECO:0000256" key="1">
    <source>
        <dbReference type="ARBA" id="ARBA00023125"/>
    </source>
</evidence>
<dbReference type="AlphaFoldDB" id="A0A0R1HP03"/>
<organism evidence="4 5">
    <name type="scientific">Secundilactobacillus kimchicus JCM 15530</name>
    <dbReference type="NCBI Taxonomy" id="1302272"/>
    <lineage>
        <taxon>Bacteria</taxon>
        <taxon>Bacillati</taxon>
        <taxon>Bacillota</taxon>
        <taxon>Bacilli</taxon>
        <taxon>Lactobacillales</taxon>
        <taxon>Lactobacillaceae</taxon>
        <taxon>Secundilactobacillus</taxon>
    </lineage>
</organism>
<accession>A0A0R1HP03</accession>
<keyword evidence="2" id="KW-0812">Transmembrane</keyword>
<name>A0A0R1HP03_9LACO</name>
<dbReference type="InterPro" id="IPR010982">
    <property type="entry name" value="Lambda_DNA-bd_dom_sf"/>
</dbReference>
<proteinExistence type="predicted"/>
<keyword evidence="5" id="KW-1185">Reference proteome</keyword>
<feature type="transmembrane region" description="Helical" evidence="2">
    <location>
        <begin position="92"/>
        <end position="109"/>
    </location>
</feature>
<dbReference type="PATRIC" id="fig|1302272.5.peg.1721"/>
<dbReference type="SUPFAM" id="SSF47413">
    <property type="entry name" value="lambda repressor-like DNA-binding domains"/>
    <property type="match status" value="1"/>
</dbReference>
<dbReference type="Pfam" id="PF01381">
    <property type="entry name" value="HTH_3"/>
    <property type="match status" value="1"/>
</dbReference>
<evidence type="ECO:0000313" key="4">
    <source>
        <dbReference type="EMBL" id="KRK48590.1"/>
    </source>
</evidence>
<evidence type="ECO:0000256" key="2">
    <source>
        <dbReference type="SAM" id="Phobius"/>
    </source>
</evidence>
<dbReference type="STRING" id="1302272.FC96_GL001703"/>
<sequence>MDWNGGEVVEIGEKLKQCRSQKQLTQADVAEKLHVSRKTVSGWETGRSYPDIKMLVKLATLFDISLDVLLNNEKALDHYEKQDQLGKNSTRVFKWAYWATALFLILGYVDLFRPGGFHTIVIPVGLLIAVILLMSHYTGWRKFKKIRVLLTCLILFIGSGGLAGSLVSISPEFLRIISENSSFENTGFMLARFMLIVLLSTSLCALVFLREPNFDKESVE</sequence>
<reference evidence="4 5" key="1">
    <citation type="journal article" date="2015" name="Genome Announc.">
        <title>Expanding the biotechnology potential of lactobacilli through comparative genomics of 213 strains and associated genera.</title>
        <authorList>
            <person name="Sun Z."/>
            <person name="Harris H.M."/>
            <person name="McCann A."/>
            <person name="Guo C."/>
            <person name="Argimon S."/>
            <person name="Zhang W."/>
            <person name="Yang X."/>
            <person name="Jeffery I.B."/>
            <person name="Cooney J.C."/>
            <person name="Kagawa T.F."/>
            <person name="Liu W."/>
            <person name="Song Y."/>
            <person name="Salvetti E."/>
            <person name="Wrobel A."/>
            <person name="Rasinkangas P."/>
            <person name="Parkhill J."/>
            <person name="Rea M.C."/>
            <person name="O'Sullivan O."/>
            <person name="Ritari J."/>
            <person name="Douillard F.P."/>
            <person name="Paul Ross R."/>
            <person name="Yang R."/>
            <person name="Briner A.E."/>
            <person name="Felis G.E."/>
            <person name="de Vos W.M."/>
            <person name="Barrangou R."/>
            <person name="Klaenhammer T.R."/>
            <person name="Caufield P.W."/>
            <person name="Cui Y."/>
            <person name="Zhang H."/>
            <person name="O'Toole P.W."/>
        </authorList>
    </citation>
    <scope>NUCLEOTIDE SEQUENCE [LARGE SCALE GENOMIC DNA]</scope>
    <source>
        <strain evidence="4 5">JCM 15530</strain>
    </source>
</reference>
<dbReference type="PANTHER" id="PTHR46558:SF4">
    <property type="entry name" value="DNA-BIDING PHAGE PROTEIN"/>
    <property type="match status" value="1"/>
</dbReference>